<dbReference type="SMART" id="SM00849">
    <property type="entry name" value="Lactamase_B"/>
    <property type="match status" value="1"/>
</dbReference>
<evidence type="ECO:0000313" key="2">
    <source>
        <dbReference type="EMBL" id="MCQ9210446.1"/>
    </source>
</evidence>
<reference evidence="2" key="2">
    <citation type="journal article" date="2023" name="Curr. Microbiol.">
        <title>Granulicatella seriolae sp. nov., a Novel Facultative Anaerobe Isolated from Yellowtail Marine Fish.</title>
        <authorList>
            <person name="Lee M."/>
            <person name="Choi Y.J."/>
            <person name="Farooq A."/>
            <person name="Jeong J.B."/>
            <person name="Jung M.Y."/>
        </authorList>
    </citation>
    <scope>NUCLEOTIDE SEQUENCE</scope>
    <source>
        <strain evidence="2">S8</strain>
    </source>
</reference>
<proteinExistence type="predicted"/>
<reference evidence="2" key="3">
    <citation type="journal article" date="2023" name="Microbiol. Resour. Announc.">
        <title>Draft Genome Sequence of Granulicatella sp. Strain S8, Isolated from a Marine Fish, Seriola quinqueradiata.</title>
        <authorList>
            <person name="Lee M."/>
            <person name="Farooq A."/>
            <person name="Jeong J.B."/>
            <person name="Jung M.Y."/>
        </authorList>
    </citation>
    <scope>NUCLEOTIDE SEQUENCE</scope>
    <source>
        <strain evidence="2">S8</strain>
    </source>
</reference>
<dbReference type="PANTHER" id="PTHR47619:SF1">
    <property type="entry name" value="EXODEOXYRIBONUCLEASE WALJ"/>
    <property type="match status" value="1"/>
</dbReference>
<comment type="caution">
    <text evidence="2">The sequence shown here is derived from an EMBL/GenBank/DDBJ whole genome shotgun (WGS) entry which is preliminary data.</text>
</comment>
<dbReference type="Pfam" id="PF12706">
    <property type="entry name" value="Lactamase_B_2"/>
    <property type="match status" value="1"/>
</dbReference>
<dbReference type="Gene3D" id="3.60.15.10">
    <property type="entry name" value="Ribonuclease Z/Hydroxyacylglutathione hydrolase-like"/>
    <property type="match status" value="1"/>
</dbReference>
<dbReference type="InterPro" id="IPR036866">
    <property type="entry name" value="RibonucZ/Hydroxyglut_hydro"/>
</dbReference>
<dbReference type="InterPro" id="IPR058121">
    <property type="entry name" value="WalJ/YycJ"/>
</dbReference>
<feature type="domain" description="Metallo-beta-lactamase" evidence="1">
    <location>
        <begin position="20"/>
        <end position="225"/>
    </location>
</feature>
<name>A0ABT1WPI1_9LACT</name>
<reference evidence="2" key="1">
    <citation type="submission" date="2022-07" db="EMBL/GenBank/DDBJ databases">
        <authorList>
            <person name="Jung M.-Y."/>
            <person name="Lee M."/>
        </authorList>
    </citation>
    <scope>NUCLEOTIDE SEQUENCE</scope>
    <source>
        <strain evidence="2">S8</strain>
    </source>
</reference>
<sequence length="271" mass="30301">MMQLESELGFKVSLLASGSSGNATYIETPQRKILVDCGLSGKAMEALMAKIGRNLSDVDSILVTHEHSDHIHGVGVLARKYKMDVYANHETWQAMEGKIGKLATEQKHIFELGQMQTFGDLDIISYGVSHDAANPQFYAFQKDQKQFVMLTDTGYVSDRLRGLLKNADAYLIESNHDLEMLRMGGYSWSLKQRILGDKGHLSNDDGALATAEMVGDKTKRVFLGHLSRDNNMKAIAYDTAYAILRDKDCGLEENFQLYHTDPVEPTELFTI</sequence>
<accession>A0ABT1WPI1</accession>
<dbReference type="EMBL" id="JANHNZ010000008">
    <property type="protein sequence ID" value="MCQ9210446.1"/>
    <property type="molecule type" value="Genomic_DNA"/>
</dbReference>
<evidence type="ECO:0000259" key="1">
    <source>
        <dbReference type="SMART" id="SM00849"/>
    </source>
</evidence>
<evidence type="ECO:0000313" key="3">
    <source>
        <dbReference type="Proteomes" id="UP001059480"/>
    </source>
</evidence>
<dbReference type="PANTHER" id="PTHR47619">
    <property type="entry name" value="METALLO-HYDROLASE YYCJ-RELATED"/>
    <property type="match status" value="1"/>
</dbReference>
<dbReference type="CDD" id="cd07733">
    <property type="entry name" value="YycJ-like_MBL-fold"/>
    <property type="match status" value="1"/>
</dbReference>
<gene>
    <name evidence="2" type="ORF">NPA36_07765</name>
</gene>
<keyword evidence="3" id="KW-1185">Reference proteome</keyword>
<dbReference type="Proteomes" id="UP001059480">
    <property type="component" value="Unassembled WGS sequence"/>
</dbReference>
<dbReference type="InterPro" id="IPR001279">
    <property type="entry name" value="Metallo-B-lactamas"/>
</dbReference>
<organism evidence="2 3">
    <name type="scientific">Granulicatella seriolae</name>
    <dbReference type="NCBI Taxonomy" id="2967226"/>
    <lineage>
        <taxon>Bacteria</taxon>
        <taxon>Bacillati</taxon>
        <taxon>Bacillota</taxon>
        <taxon>Bacilli</taxon>
        <taxon>Lactobacillales</taxon>
        <taxon>Carnobacteriaceae</taxon>
        <taxon>Granulicatella</taxon>
    </lineage>
</organism>
<protein>
    <submittedName>
        <fullName evidence="2">MBL fold metallo-hydrolase</fullName>
    </submittedName>
</protein>
<dbReference type="InterPro" id="IPR052533">
    <property type="entry name" value="WalJ/YycJ-like"/>
</dbReference>
<dbReference type="SUPFAM" id="SSF56281">
    <property type="entry name" value="Metallo-hydrolase/oxidoreductase"/>
    <property type="match status" value="1"/>
</dbReference>